<feature type="signal peptide" evidence="1">
    <location>
        <begin position="1"/>
        <end position="18"/>
    </location>
</feature>
<sequence>MLLGLLTAIPLFAPLLHFLDDLLWTSRPAGRSERETFILHIQHVITLLENALITSSNVDSDARWLMNLKTRLTNIIEDLAPGNRSIVRSVRARWMYDERFIHETKREIDTALRLIELKTMVSLSGNVISLHGGMKRLMSMVNHPAFPAAPDLQSNTEVPPPQDWICPCNTSHNISHRGSIAEKEPSLAMMSRWESSAEEHPSFDDQVLNSAYQNVVLHRRLAQQDSASTGGASK</sequence>
<organism evidence="2 3">
    <name type="scientific">Rhizoctonia solani</name>
    <dbReference type="NCBI Taxonomy" id="456999"/>
    <lineage>
        <taxon>Eukaryota</taxon>
        <taxon>Fungi</taxon>
        <taxon>Dikarya</taxon>
        <taxon>Basidiomycota</taxon>
        <taxon>Agaricomycotina</taxon>
        <taxon>Agaricomycetes</taxon>
        <taxon>Cantharellales</taxon>
        <taxon>Ceratobasidiaceae</taxon>
        <taxon>Rhizoctonia</taxon>
    </lineage>
</organism>
<evidence type="ECO:0000256" key="1">
    <source>
        <dbReference type="SAM" id="SignalP"/>
    </source>
</evidence>
<protein>
    <submittedName>
        <fullName evidence="2">Uncharacterized protein</fullName>
    </submittedName>
</protein>
<accession>A0A8H3HME0</accession>
<gene>
    <name evidence="2" type="ORF">RDB_LOCUS171321</name>
</gene>
<keyword evidence="1" id="KW-0732">Signal</keyword>
<reference evidence="2" key="1">
    <citation type="submission" date="2021-01" db="EMBL/GenBank/DDBJ databases">
        <authorList>
            <person name="Kaushik A."/>
        </authorList>
    </citation>
    <scope>NUCLEOTIDE SEQUENCE</scope>
    <source>
        <strain evidence="2">AG2-2IIIB</strain>
    </source>
</reference>
<comment type="caution">
    <text evidence="2">The sequence shown here is derived from an EMBL/GenBank/DDBJ whole genome shotgun (WGS) entry which is preliminary data.</text>
</comment>
<proteinExistence type="predicted"/>
<evidence type="ECO:0000313" key="2">
    <source>
        <dbReference type="EMBL" id="CAE6525567.1"/>
    </source>
</evidence>
<dbReference type="EMBL" id="CAJMWT010007458">
    <property type="protein sequence ID" value="CAE6525567.1"/>
    <property type="molecule type" value="Genomic_DNA"/>
</dbReference>
<dbReference type="AlphaFoldDB" id="A0A8H3HME0"/>
<dbReference type="Proteomes" id="UP000663843">
    <property type="component" value="Unassembled WGS sequence"/>
</dbReference>
<evidence type="ECO:0000313" key="3">
    <source>
        <dbReference type="Proteomes" id="UP000663843"/>
    </source>
</evidence>
<name>A0A8H3HME0_9AGAM</name>
<feature type="chain" id="PRO_5034181003" evidence="1">
    <location>
        <begin position="19"/>
        <end position="234"/>
    </location>
</feature>